<sequence length="39" mass="4792">MEIDFGNRKHILCKYTYLENHPDTVFDELIYADNYHFLL</sequence>
<comment type="caution">
    <text evidence="1">The sequence shown here is derived from an EMBL/GenBank/DDBJ whole genome shotgun (WGS) entry which is preliminary data.</text>
</comment>
<evidence type="ECO:0000313" key="2">
    <source>
        <dbReference type="Proteomes" id="UP000185713"/>
    </source>
</evidence>
<gene>
    <name evidence="1" type="ORF">MPF_1663</name>
</gene>
<organism evidence="1 2">
    <name type="scientific">Methanohalophilus portucalensis FDF-1</name>
    <dbReference type="NCBI Taxonomy" id="523843"/>
    <lineage>
        <taxon>Archaea</taxon>
        <taxon>Methanobacteriati</taxon>
        <taxon>Methanobacteriota</taxon>
        <taxon>Stenosarchaea group</taxon>
        <taxon>Methanomicrobia</taxon>
        <taxon>Methanosarcinales</taxon>
        <taxon>Methanosarcinaceae</taxon>
        <taxon>Methanohalophilus</taxon>
    </lineage>
</organism>
<evidence type="ECO:0000313" key="1">
    <source>
        <dbReference type="EMBL" id="OJH48815.1"/>
    </source>
</evidence>
<protein>
    <submittedName>
        <fullName evidence="1">Uncharacterized protein</fullName>
    </submittedName>
</protein>
<proteinExistence type="predicted"/>
<dbReference type="AlphaFoldDB" id="A0A1L9C2S2"/>
<dbReference type="Proteomes" id="UP000185713">
    <property type="component" value="Unassembled WGS sequence"/>
</dbReference>
<name>A0A1L9C2S2_9EURY</name>
<dbReference type="EMBL" id="JWTK01000005">
    <property type="protein sequence ID" value="OJH48815.1"/>
    <property type="molecule type" value="Genomic_DNA"/>
</dbReference>
<reference evidence="1 2" key="1">
    <citation type="submission" date="2014-12" db="EMBL/GenBank/DDBJ databases">
        <title>The genome sequence of Methanohalophilus portucalensis strain FDF1.</title>
        <authorList>
            <person name="Lai M.-C."/>
            <person name="Lai S.-J."/>
        </authorList>
    </citation>
    <scope>NUCLEOTIDE SEQUENCE [LARGE SCALE GENOMIC DNA]</scope>
    <source>
        <strain evidence="1 2">FDF-1</strain>
    </source>
</reference>
<accession>A0A1L9C2S2</accession>